<gene>
    <name evidence="2" type="ORF">OHV25_05725</name>
</gene>
<dbReference type="InterPro" id="IPR016181">
    <property type="entry name" value="Acyl_CoA_acyltransferase"/>
</dbReference>
<protein>
    <submittedName>
        <fullName evidence="2">GNAT family N-acetyltransferase</fullName>
    </submittedName>
</protein>
<evidence type="ECO:0000313" key="2">
    <source>
        <dbReference type="EMBL" id="WTU39113.1"/>
    </source>
</evidence>
<reference evidence="2" key="1">
    <citation type="submission" date="2022-10" db="EMBL/GenBank/DDBJ databases">
        <title>The complete genomes of actinobacterial strains from the NBC collection.</title>
        <authorList>
            <person name="Joergensen T.S."/>
            <person name="Alvarez Arevalo M."/>
            <person name="Sterndorff E.B."/>
            <person name="Faurdal D."/>
            <person name="Vuksanovic O."/>
            <person name="Mourched A.-S."/>
            <person name="Charusanti P."/>
            <person name="Shaw S."/>
            <person name="Blin K."/>
            <person name="Weber T."/>
        </authorList>
    </citation>
    <scope>NUCLEOTIDE SEQUENCE</scope>
    <source>
        <strain evidence="2">NBC_00060</strain>
    </source>
</reference>
<dbReference type="AlphaFoldDB" id="A0AAU2GWV3"/>
<feature type="domain" description="N-acetyltransferase" evidence="1">
    <location>
        <begin position="28"/>
        <end position="204"/>
    </location>
</feature>
<dbReference type="GO" id="GO:1990189">
    <property type="term" value="F:protein N-terminal-serine acetyltransferase activity"/>
    <property type="evidence" value="ECO:0007669"/>
    <property type="project" value="TreeGrafter"/>
</dbReference>
<dbReference type="Pfam" id="PF13302">
    <property type="entry name" value="Acetyltransf_3"/>
    <property type="match status" value="1"/>
</dbReference>
<name>A0AAU2GWV3_9ACTN</name>
<dbReference type="Gene3D" id="3.40.630.30">
    <property type="match status" value="1"/>
</dbReference>
<evidence type="ECO:0000259" key="1">
    <source>
        <dbReference type="PROSITE" id="PS51186"/>
    </source>
</evidence>
<dbReference type="PROSITE" id="PS51186">
    <property type="entry name" value="GNAT"/>
    <property type="match status" value="1"/>
</dbReference>
<dbReference type="PANTHER" id="PTHR43441:SF10">
    <property type="entry name" value="ACETYLTRANSFERASE"/>
    <property type="match status" value="1"/>
</dbReference>
<sequence>MPQLVPAVVPAGRLGRSDQPALAVSTGLFLRPWELDDAPFVYEAYQDPAIQHWTRRRADCEIETREWIARWRQGWRAETDAHWAVVRSSDGALVGWVALCCLDLAVGRSECRYWILPSLRGQGVAPAAVSALASWALDTVGLHRIEIAHPMANEAACRVALKSGFIPESTRRSAQLHADGWHDMHVHVCVQESADDLVEELPPDHVLGRVQRRLHRRGKDRLRDRIPGRQGRQDS</sequence>
<dbReference type="GO" id="GO:0005737">
    <property type="term" value="C:cytoplasm"/>
    <property type="evidence" value="ECO:0007669"/>
    <property type="project" value="TreeGrafter"/>
</dbReference>
<dbReference type="InterPro" id="IPR051908">
    <property type="entry name" value="Ribosomal_N-acetyltransferase"/>
</dbReference>
<dbReference type="GO" id="GO:0008999">
    <property type="term" value="F:protein-N-terminal-alanine acetyltransferase activity"/>
    <property type="evidence" value="ECO:0007669"/>
    <property type="project" value="TreeGrafter"/>
</dbReference>
<proteinExistence type="predicted"/>
<dbReference type="EMBL" id="CP108253">
    <property type="protein sequence ID" value="WTU39113.1"/>
    <property type="molecule type" value="Genomic_DNA"/>
</dbReference>
<dbReference type="PANTHER" id="PTHR43441">
    <property type="entry name" value="RIBOSOMAL-PROTEIN-SERINE ACETYLTRANSFERASE"/>
    <property type="match status" value="1"/>
</dbReference>
<organism evidence="2">
    <name type="scientific">Streptomyces sp. NBC_00060</name>
    <dbReference type="NCBI Taxonomy" id="2975636"/>
    <lineage>
        <taxon>Bacteria</taxon>
        <taxon>Bacillati</taxon>
        <taxon>Actinomycetota</taxon>
        <taxon>Actinomycetes</taxon>
        <taxon>Kitasatosporales</taxon>
        <taxon>Streptomycetaceae</taxon>
        <taxon>Streptomyces</taxon>
    </lineage>
</organism>
<dbReference type="InterPro" id="IPR000182">
    <property type="entry name" value="GNAT_dom"/>
</dbReference>
<accession>A0AAU2GWV3</accession>
<dbReference type="SUPFAM" id="SSF55729">
    <property type="entry name" value="Acyl-CoA N-acyltransferases (Nat)"/>
    <property type="match status" value="1"/>
</dbReference>